<dbReference type="Proteomes" id="UP000003835">
    <property type="component" value="Unassembled WGS sequence"/>
</dbReference>
<sequence>MTKDEGLICHVLIGCPASGKSTLAGELAQLGNYKIVSTDEIRQTLYGDATIQGEWLEIEQYLLQQIQDAIASGQPIIYDATNAKRFWRMSLLMQLHRCSPSSPTLEMGFGNKTPTISPSPLWIGWHLKTPLSTCLRWNKQRSRQVPDSVIECLYQSLHQFPPLAAEGFAGVYPVTPVKGKFDIGQIQTKLQRLRRSQVNRTNRTQHGQIQLHRYSRLLDFDRLLHLISLILAYPGIGNLQQIAPQCLESLLGTVPDFSTSVEEICAVMAKCKGSIYAVPDAIADDLHWLTENGLIGYPIGDRQIQVEPLPGTISATHPYSDCEPFQRLLATIRFILHHPFLENTCGGNLPTLVEALKTEGILVGDAVDTVRKDIEKILKPYKLLPNTPMRQGYFLGTALLWRHELKQVFAVLQSQAQSFDDPVALETYELFRDRITSSKLDITEVYPVRAIAHQSMVDIDSLPPSALARNLDQLEDAIASGKLLELNRHRGGGRFPGDQEGFFTAWCLQIVFYNHAWYVAFEQEQKGKSGNLFRFERLDRLFIGQPQTITRSRQAQVRSLNKLNRLHEASAGLFLGNSVKDQQQFLSPKKTERAAVEIRVELWFNDSIFPFICEGTKRYPPGQMKMSPPLGNKPTSRRLKSIFSLSPSPDPEFPHRFQVTFPKWSLEDVDLWRWVAGFGGNVKVVQPQPLIDKIQDIGAGICRLYPQSEGDS</sequence>
<evidence type="ECO:0000313" key="2">
    <source>
        <dbReference type="Proteomes" id="UP000003835"/>
    </source>
</evidence>
<dbReference type="Gene3D" id="3.40.50.300">
    <property type="entry name" value="P-loop containing nucleotide triphosphate hydrolases"/>
    <property type="match status" value="1"/>
</dbReference>
<dbReference type="HOGENOM" id="CLU_023681_0_0_3"/>
<organism evidence="1 2">
    <name type="scientific">Coleofasciculus chthonoplastes PCC 7420</name>
    <dbReference type="NCBI Taxonomy" id="118168"/>
    <lineage>
        <taxon>Bacteria</taxon>
        <taxon>Bacillati</taxon>
        <taxon>Cyanobacteriota</taxon>
        <taxon>Cyanophyceae</taxon>
        <taxon>Coleofasciculales</taxon>
        <taxon>Coleofasciculaceae</taxon>
        <taxon>Coleofasciculus</taxon>
    </lineage>
</organism>
<dbReference type="eggNOG" id="COG4639">
    <property type="taxonomic scope" value="Bacteria"/>
</dbReference>
<dbReference type="RefSeq" id="WP_006102383.1">
    <property type="nucleotide sequence ID" value="NZ_DS989854.1"/>
</dbReference>
<protein>
    <submittedName>
        <fullName evidence="1">Uncharacterized protein</fullName>
    </submittedName>
</protein>
<dbReference type="AlphaFoldDB" id="B4VUZ2"/>
<name>B4VUZ2_9CYAN</name>
<dbReference type="EMBL" id="DS989854">
    <property type="protein sequence ID" value="EDX74078.1"/>
    <property type="molecule type" value="Genomic_DNA"/>
</dbReference>
<evidence type="ECO:0000313" key="1">
    <source>
        <dbReference type="EMBL" id="EDX74078.1"/>
    </source>
</evidence>
<dbReference type="InterPro" id="IPR027417">
    <property type="entry name" value="P-loop_NTPase"/>
</dbReference>
<dbReference type="SUPFAM" id="SSF52540">
    <property type="entry name" value="P-loop containing nucleoside triphosphate hydrolases"/>
    <property type="match status" value="1"/>
</dbReference>
<keyword evidence="2" id="KW-1185">Reference proteome</keyword>
<dbReference type="OrthoDB" id="484613at2"/>
<proteinExistence type="predicted"/>
<dbReference type="Pfam" id="PF13671">
    <property type="entry name" value="AAA_33"/>
    <property type="match status" value="1"/>
</dbReference>
<accession>B4VUZ2</accession>
<dbReference type="STRING" id="118168.MC7420_4063"/>
<reference evidence="1 2" key="1">
    <citation type="submission" date="2008-07" db="EMBL/GenBank/DDBJ databases">
        <authorList>
            <person name="Tandeau de Marsac N."/>
            <person name="Ferriera S."/>
            <person name="Johnson J."/>
            <person name="Kravitz S."/>
            <person name="Beeson K."/>
            <person name="Sutton G."/>
            <person name="Rogers Y.-H."/>
            <person name="Friedman R."/>
            <person name="Frazier M."/>
            <person name="Venter J.C."/>
        </authorList>
    </citation>
    <scope>NUCLEOTIDE SEQUENCE [LARGE SCALE GENOMIC DNA]</scope>
    <source>
        <strain evidence="1 2">PCC 7420</strain>
    </source>
</reference>
<gene>
    <name evidence="1" type="ORF">MC7420_4063</name>
</gene>